<dbReference type="FunFam" id="2.10.25.10:FF:000038">
    <property type="entry name" value="Fibrillin 2"/>
    <property type="match status" value="1"/>
</dbReference>
<sequence>MDSVTFFDGSSQQYPRIGEIYCGYSNEESTLNILIRSTGNTMTVVFTSDSSGSRTGFSASYRAIDCEPFTYGSETCDRNCSCIQANTDYCHNINGHCMCNANWTGLDCSLLVDHCQDPNICSDLYDKCVNIPGGYECRCKPGLAKNSTGQCEELQNCTQKQCSHYCGLSETNPTIETCYCPKGMKLSNDTTCVDCSDWYYGDDCAHHSQCYPSRTESYNKINGLCHCFLNWQSTYCDEDVDECRFIKQPCVLEKDHASCYNTLGSFECRCSPGYEPVNETTCDG</sequence>
<feature type="domain" description="CUB" evidence="6">
    <location>
        <begin position="1"/>
        <end position="64"/>
    </location>
</feature>
<evidence type="ECO:0008006" key="10">
    <source>
        <dbReference type="Google" id="ProtNLM"/>
    </source>
</evidence>
<dbReference type="PROSITE" id="PS50026">
    <property type="entry name" value="EGF_3"/>
    <property type="match status" value="1"/>
</dbReference>
<dbReference type="InterPro" id="IPR052235">
    <property type="entry name" value="Nephronectin_domain"/>
</dbReference>
<dbReference type="AlphaFoldDB" id="A0A2C9LTL2"/>
<dbReference type="SMART" id="SM00179">
    <property type="entry name" value="EGF_CA"/>
    <property type="match status" value="2"/>
</dbReference>
<dbReference type="PANTHER" id="PTHR24050">
    <property type="entry name" value="PA14 DOMAIN-CONTAINING PROTEIN"/>
    <property type="match status" value="1"/>
</dbReference>
<dbReference type="Gene3D" id="2.60.120.290">
    <property type="entry name" value="Spermadhesin, CUB domain"/>
    <property type="match status" value="1"/>
</dbReference>
<evidence type="ECO:0000256" key="3">
    <source>
        <dbReference type="ARBA" id="ARBA00022737"/>
    </source>
</evidence>
<dbReference type="InterPro" id="IPR000742">
    <property type="entry name" value="EGF"/>
</dbReference>
<evidence type="ECO:0000256" key="2">
    <source>
        <dbReference type="ARBA" id="ARBA00022729"/>
    </source>
</evidence>
<dbReference type="CDD" id="cd00054">
    <property type="entry name" value="EGF_CA"/>
    <property type="match status" value="1"/>
</dbReference>
<evidence type="ECO:0000259" key="7">
    <source>
        <dbReference type="PROSITE" id="PS50026"/>
    </source>
</evidence>
<keyword evidence="3" id="KW-0677">Repeat</keyword>
<evidence type="ECO:0000259" key="6">
    <source>
        <dbReference type="PROSITE" id="PS01180"/>
    </source>
</evidence>
<reference evidence="8" key="1">
    <citation type="submission" date="2020-05" db="UniProtKB">
        <authorList>
            <consortium name="EnsemblMetazoa"/>
        </authorList>
    </citation>
    <scope>IDENTIFICATION</scope>
    <source>
        <strain evidence="8">BB02</strain>
    </source>
</reference>
<organism evidence="8 9">
    <name type="scientific">Biomphalaria glabrata</name>
    <name type="common">Bloodfluke planorb</name>
    <name type="synonym">Freshwater snail</name>
    <dbReference type="NCBI Taxonomy" id="6526"/>
    <lineage>
        <taxon>Eukaryota</taxon>
        <taxon>Metazoa</taxon>
        <taxon>Spiralia</taxon>
        <taxon>Lophotrochozoa</taxon>
        <taxon>Mollusca</taxon>
        <taxon>Gastropoda</taxon>
        <taxon>Heterobranchia</taxon>
        <taxon>Euthyneura</taxon>
        <taxon>Panpulmonata</taxon>
        <taxon>Hygrophila</taxon>
        <taxon>Lymnaeoidea</taxon>
        <taxon>Planorbidae</taxon>
        <taxon>Biomphalaria</taxon>
    </lineage>
</organism>
<gene>
    <name evidence="8" type="primary">106066735</name>
</gene>
<keyword evidence="4" id="KW-1015">Disulfide bond</keyword>
<dbReference type="EnsemblMetazoa" id="BGLB034845-RA">
    <property type="protein sequence ID" value="BGLB034845-PA"/>
    <property type="gene ID" value="BGLB034845"/>
</dbReference>
<dbReference type="PROSITE" id="PS01180">
    <property type="entry name" value="CUB"/>
    <property type="match status" value="1"/>
</dbReference>
<dbReference type="Proteomes" id="UP000076420">
    <property type="component" value="Unassembled WGS sequence"/>
</dbReference>
<dbReference type="SMART" id="SM00181">
    <property type="entry name" value="EGF"/>
    <property type="match status" value="5"/>
</dbReference>
<keyword evidence="2" id="KW-0732">Signal</keyword>
<dbReference type="PANTHER" id="PTHR24050:SF28">
    <property type="entry name" value="UROMODULIN-LIKE"/>
    <property type="match status" value="1"/>
</dbReference>
<dbReference type="Gene3D" id="2.10.25.10">
    <property type="entry name" value="Laminin"/>
    <property type="match status" value="2"/>
</dbReference>
<dbReference type="InterPro" id="IPR000859">
    <property type="entry name" value="CUB_dom"/>
</dbReference>
<protein>
    <recommendedName>
        <fullName evidence="10">Cubilin</fullName>
    </recommendedName>
</protein>
<dbReference type="SUPFAM" id="SSF57196">
    <property type="entry name" value="EGF/Laminin"/>
    <property type="match status" value="1"/>
</dbReference>
<feature type="domain" description="EGF-like" evidence="7">
    <location>
        <begin position="239"/>
        <end position="283"/>
    </location>
</feature>
<dbReference type="STRING" id="6526.A0A2C9LTL2"/>
<dbReference type="VEuPathDB" id="VectorBase:BGLB034845"/>
<evidence type="ECO:0000313" key="8">
    <source>
        <dbReference type="EnsemblMetazoa" id="BGLB034845-PA"/>
    </source>
</evidence>
<dbReference type="InterPro" id="IPR000152">
    <property type="entry name" value="EGF-type_Asp/Asn_hydroxyl_site"/>
</dbReference>
<evidence type="ECO:0000313" key="9">
    <source>
        <dbReference type="Proteomes" id="UP000076420"/>
    </source>
</evidence>
<dbReference type="GO" id="GO:0005509">
    <property type="term" value="F:calcium ion binding"/>
    <property type="evidence" value="ECO:0007669"/>
    <property type="project" value="InterPro"/>
</dbReference>
<dbReference type="CDD" id="cd00041">
    <property type="entry name" value="CUB"/>
    <property type="match status" value="1"/>
</dbReference>
<proteinExistence type="predicted"/>
<keyword evidence="1 5" id="KW-0245">EGF-like domain</keyword>
<dbReference type="InterPro" id="IPR035914">
    <property type="entry name" value="Sperma_CUB_dom_sf"/>
</dbReference>
<dbReference type="VEuPathDB" id="VectorBase:BGLAX_039499"/>
<comment type="caution">
    <text evidence="5">Lacks conserved residue(s) required for the propagation of feature annotation.</text>
</comment>
<dbReference type="InterPro" id="IPR001881">
    <property type="entry name" value="EGF-like_Ca-bd_dom"/>
</dbReference>
<dbReference type="InterPro" id="IPR049883">
    <property type="entry name" value="NOTCH1_EGF-like"/>
</dbReference>
<dbReference type="PROSITE" id="PS01186">
    <property type="entry name" value="EGF_2"/>
    <property type="match status" value="1"/>
</dbReference>
<dbReference type="Pfam" id="PF00431">
    <property type="entry name" value="CUB"/>
    <property type="match status" value="1"/>
</dbReference>
<dbReference type="SUPFAM" id="SSF49854">
    <property type="entry name" value="Spermadhesin, CUB domain"/>
    <property type="match status" value="1"/>
</dbReference>
<evidence type="ECO:0000256" key="1">
    <source>
        <dbReference type="ARBA" id="ARBA00022536"/>
    </source>
</evidence>
<evidence type="ECO:0000256" key="5">
    <source>
        <dbReference type="PROSITE-ProRule" id="PRU00076"/>
    </source>
</evidence>
<dbReference type="PROSITE" id="PS00010">
    <property type="entry name" value="ASX_HYDROXYL"/>
    <property type="match status" value="2"/>
</dbReference>
<name>A0A2C9LTL2_BIOGL</name>
<accession>A0A2C9LTL2</accession>
<dbReference type="KEGG" id="bgt:106066735"/>
<dbReference type="Pfam" id="PF07645">
    <property type="entry name" value="EGF_CA"/>
    <property type="match status" value="2"/>
</dbReference>
<evidence type="ECO:0000256" key="4">
    <source>
        <dbReference type="ARBA" id="ARBA00023157"/>
    </source>
</evidence>